<feature type="domain" description="GAG-pre-integrase" evidence="2">
    <location>
        <begin position="4"/>
        <end position="42"/>
    </location>
</feature>
<organism evidence="3 4">
    <name type="scientific">Tanacetum coccineum</name>
    <dbReference type="NCBI Taxonomy" id="301880"/>
    <lineage>
        <taxon>Eukaryota</taxon>
        <taxon>Viridiplantae</taxon>
        <taxon>Streptophyta</taxon>
        <taxon>Embryophyta</taxon>
        <taxon>Tracheophyta</taxon>
        <taxon>Spermatophyta</taxon>
        <taxon>Magnoliopsida</taxon>
        <taxon>eudicotyledons</taxon>
        <taxon>Gunneridae</taxon>
        <taxon>Pentapetalae</taxon>
        <taxon>asterids</taxon>
        <taxon>campanulids</taxon>
        <taxon>Asterales</taxon>
        <taxon>Asteraceae</taxon>
        <taxon>Asteroideae</taxon>
        <taxon>Anthemideae</taxon>
        <taxon>Anthemidinae</taxon>
        <taxon>Tanacetum</taxon>
    </lineage>
</organism>
<evidence type="ECO:0000256" key="1">
    <source>
        <dbReference type="SAM" id="MobiDB-lite"/>
    </source>
</evidence>
<protein>
    <submittedName>
        <fullName evidence="3">Integrase, catalytic region, zinc finger, CCHC-type containing protein</fullName>
    </submittedName>
</protein>
<sequence length="472" mass="53546">MAKASPTQAWLWHRRLSHLNFDYINLLSKKDVVIGLPKIKIQHSITTRVGLLFGPLYDEFFNTGTSRVNKSSSPTANSIQQDTLPSTNIHSTSEPSTPTNVHAEENNDDQAEFTNPLCTPVQEAVESSLCNFGNPIQKPVQTRRKLPTDPEMCMFALTVRTAEPKNIKEAMIDSAWIEAMQEELHQFDRLQSWNVVDKPSSRTFMLHTNQDGISFDPDHPEKVYRLRKALYKLKQSSKSMAKYTLEILKKHGTPMATKPKLDADLSGEPVDQTDYRSKIGSLMYLTSSRPDIVQADSGFELTTFSDVDHAGCIDTRKSTSGGIQFLELKYQFSYMFYLEPLPEERVLVSLSDELVVMFTLSRTERLVLTEPEDSYKVGDGDTSFQLKSDSLPHAHAQTTKTYYKHQDSSIKKAQVLKTKTSANSDKQDLPLRYQVYQGRLLASFQDDAKYEHVGQDTRSQGGKDDQDRRIKI</sequence>
<evidence type="ECO:0000313" key="3">
    <source>
        <dbReference type="EMBL" id="GJT55116.1"/>
    </source>
</evidence>
<evidence type="ECO:0000313" key="4">
    <source>
        <dbReference type="Proteomes" id="UP001151760"/>
    </source>
</evidence>
<evidence type="ECO:0000259" key="2">
    <source>
        <dbReference type="Pfam" id="PF13976"/>
    </source>
</evidence>
<feature type="region of interest" description="Disordered" evidence="1">
    <location>
        <begin position="451"/>
        <end position="472"/>
    </location>
</feature>
<dbReference type="InterPro" id="IPR025724">
    <property type="entry name" value="GAG-pre-integrase_dom"/>
</dbReference>
<dbReference type="PANTHER" id="PTHR11439">
    <property type="entry name" value="GAG-POL-RELATED RETROTRANSPOSON"/>
    <property type="match status" value="1"/>
</dbReference>
<feature type="compositionally biased region" description="Polar residues" evidence="1">
    <location>
        <begin position="67"/>
        <end position="100"/>
    </location>
</feature>
<dbReference type="PANTHER" id="PTHR11439:SF483">
    <property type="entry name" value="PEPTIDE SYNTHASE GLIP-LIKE, PUTATIVE (AFU_ORTHOLOGUE AFUA_3G12920)-RELATED"/>
    <property type="match status" value="1"/>
</dbReference>
<comment type="caution">
    <text evidence="3">The sequence shown here is derived from an EMBL/GenBank/DDBJ whole genome shotgun (WGS) entry which is preliminary data.</text>
</comment>
<dbReference type="EMBL" id="BQNB010016730">
    <property type="protein sequence ID" value="GJT55116.1"/>
    <property type="molecule type" value="Genomic_DNA"/>
</dbReference>
<accession>A0ABQ5EVP3</accession>
<gene>
    <name evidence="3" type="ORF">Tco_0990170</name>
</gene>
<name>A0ABQ5EVP3_9ASTR</name>
<keyword evidence="4" id="KW-1185">Reference proteome</keyword>
<dbReference type="Pfam" id="PF13976">
    <property type="entry name" value="gag_pre-integrs"/>
    <property type="match status" value="1"/>
</dbReference>
<dbReference type="Proteomes" id="UP001151760">
    <property type="component" value="Unassembled WGS sequence"/>
</dbReference>
<reference evidence="3" key="2">
    <citation type="submission" date="2022-01" db="EMBL/GenBank/DDBJ databases">
        <authorList>
            <person name="Yamashiro T."/>
            <person name="Shiraishi A."/>
            <person name="Satake H."/>
            <person name="Nakayama K."/>
        </authorList>
    </citation>
    <scope>NUCLEOTIDE SEQUENCE</scope>
</reference>
<feature type="region of interest" description="Disordered" evidence="1">
    <location>
        <begin position="67"/>
        <end position="104"/>
    </location>
</feature>
<reference evidence="3" key="1">
    <citation type="journal article" date="2022" name="Int. J. Mol. Sci.">
        <title>Draft Genome of Tanacetum Coccineum: Genomic Comparison of Closely Related Tanacetum-Family Plants.</title>
        <authorList>
            <person name="Yamashiro T."/>
            <person name="Shiraishi A."/>
            <person name="Nakayama K."/>
            <person name="Satake H."/>
        </authorList>
    </citation>
    <scope>NUCLEOTIDE SEQUENCE</scope>
</reference>
<proteinExistence type="predicted"/>